<evidence type="ECO:0000256" key="2">
    <source>
        <dbReference type="ARBA" id="ARBA00023043"/>
    </source>
</evidence>
<dbReference type="SMART" id="SM00248">
    <property type="entry name" value="ANK"/>
    <property type="match status" value="3"/>
</dbReference>
<keyword evidence="4" id="KW-1185">Reference proteome</keyword>
<gene>
    <name evidence="3" type="ORF">RFI_14239</name>
</gene>
<protein>
    <submittedName>
        <fullName evidence="3">Uncharacterized protein</fullName>
    </submittedName>
</protein>
<evidence type="ECO:0000256" key="1">
    <source>
        <dbReference type="ARBA" id="ARBA00022737"/>
    </source>
</evidence>
<keyword evidence="1" id="KW-0677">Repeat</keyword>
<dbReference type="OrthoDB" id="20727at2759"/>
<name>X6NAN7_RETFI</name>
<dbReference type="Gene3D" id="1.25.40.20">
    <property type="entry name" value="Ankyrin repeat-containing domain"/>
    <property type="match status" value="1"/>
</dbReference>
<evidence type="ECO:0000313" key="4">
    <source>
        <dbReference type="Proteomes" id="UP000023152"/>
    </source>
</evidence>
<dbReference type="PANTHER" id="PTHR24198:SF195">
    <property type="entry name" value="DEATH DOMAIN-CONTAINING PROTEIN"/>
    <property type="match status" value="1"/>
</dbReference>
<keyword evidence="2" id="KW-0040">ANK repeat</keyword>
<dbReference type="Proteomes" id="UP000023152">
    <property type="component" value="Unassembled WGS sequence"/>
</dbReference>
<dbReference type="AlphaFoldDB" id="X6NAN7"/>
<dbReference type="Pfam" id="PF12796">
    <property type="entry name" value="Ank_2"/>
    <property type="match status" value="1"/>
</dbReference>
<accession>X6NAN7</accession>
<proteinExistence type="predicted"/>
<evidence type="ECO:0000313" key="3">
    <source>
        <dbReference type="EMBL" id="ETO22953.1"/>
    </source>
</evidence>
<dbReference type="InterPro" id="IPR036770">
    <property type="entry name" value="Ankyrin_rpt-contain_sf"/>
</dbReference>
<comment type="caution">
    <text evidence="3">The sequence shown here is derived from an EMBL/GenBank/DDBJ whole genome shotgun (WGS) entry which is preliminary data.</text>
</comment>
<dbReference type="Pfam" id="PF00023">
    <property type="entry name" value="Ank"/>
    <property type="match status" value="1"/>
</dbReference>
<dbReference type="InterPro" id="IPR002110">
    <property type="entry name" value="Ankyrin_rpt"/>
</dbReference>
<organism evidence="3 4">
    <name type="scientific">Reticulomyxa filosa</name>
    <dbReference type="NCBI Taxonomy" id="46433"/>
    <lineage>
        <taxon>Eukaryota</taxon>
        <taxon>Sar</taxon>
        <taxon>Rhizaria</taxon>
        <taxon>Retaria</taxon>
        <taxon>Foraminifera</taxon>
        <taxon>Monothalamids</taxon>
        <taxon>Reticulomyxidae</taxon>
        <taxon>Reticulomyxa</taxon>
    </lineage>
</organism>
<sequence length="257" mass="29126">MAQATSNLSLSQYAKQFLQENFPGCVFADKESKAYKAMESENRKNTFLQTVRDKETEISLKLIMHEIVTDLNLSDGYGNTALHYSCYFGHYLILRFLLSCLEKDISPISLWAMNTVGASPLHLASEMKQLLCVKMILESIKMRPSLKQINQCNINGWNALHYVCSLRDVNNNIGLTLNNCNEIIELLIKAGIDITIKTKTEKTALDIWNESCEKTFSLTDTDDKTAIWKSQIVAIQKLLGAKQTNDNETTEEKESKQ</sequence>
<reference evidence="3 4" key="1">
    <citation type="journal article" date="2013" name="Curr. Biol.">
        <title>The Genome of the Foraminiferan Reticulomyxa filosa.</title>
        <authorList>
            <person name="Glockner G."/>
            <person name="Hulsmann N."/>
            <person name="Schleicher M."/>
            <person name="Noegel A.A."/>
            <person name="Eichinger L."/>
            <person name="Gallinger C."/>
            <person name="Pawlowski J."/>
            <person name="Sierra R."/>
            <person name="Euteneuer U."/>
            <person name="Pillet L."/>
            <person name="Moustafa A."/>
            <person name="Platzer M."/>
            <person name="Groth M."/>
            <person name="Szafranski K."/>
            <person name="Schliwa M."/>
        </authorList>
    </citation>
    <scope>NUCLEOTIDE SEQUENCE [LARGE SCALE GENOMIC DNA]</scope>
</reference>
<dbReference type="EMBL" id="ASPP01010335">
    <property type="protein sequence ID" value="ETO22953.1"/>
    <property type="molecule type" value="Genomic_DNA"/>
</dbReference>
<dbReference type="SUPFAM" id="SSF48403">
    <property type="entry name" value="Ankyrin repeat"/>
    <property type="match status" value="1"/>
</dbReference>
<dbReference type="PANTHER" id="PTHR24198">
    <property type="entry name" value="ANKYRIN REPEAT AND PROTEIN KINASE DOMAIN-CONTAINING PROTEIN"/>
    <property type="match status" value="1"/>
</dbReference>